<dbReference type="InterPro" id="IPR050834">
    <property type="entry name" value="Glycosyltransf_2"/>
</dbReference>
<dbReference type="PANTHER" id="PTHR43685:SF3">
    <property type="entry name" value="SLR2126 PROTEIN"/>
    <property type="match status" value="1"/>
</dbReference>
<organism evidence="2 3">
    <name type="scientific">Kitasatospora cystarginea</name>
    <dbReference type="NCBI Taxonomy" id="58350"/>
    <lineage>
        <taxon>Bacteria</taxon>
        <taxon>Bacillati</taxon>
        <taxon>Actinomycetota</taxon>
        <taxon>Actinomycetes</taxon>
        <taxon>Kitasatosporales</taxon>
        <taxon>Streptomycetaceae</taxon>
        <taxon>Kitasatospora</taxon>
    </lineage>
</organism>
<evidence type="ECO:0000313" key="2">
    <source>
        <dbReference type="EMBL" id="GAA2239453.1"/>
    </source>
</evidence>
<name>A0ABN3DR99_9ACTN</name>
<dbReference type="PANTHER" id="PTHR43685">
    <property type="entry name" value="GLYCOSYLTRANSFERASE"/>
    <property type="match status" value="1"/>
</dbReference>
<accession>A0ABN3DR99</accession>
<keyword evidence="3" id="KW-1185">Reference proteome</keyword>
<protein>
    <recommendedName>
        <fullName evidence="1">Glycosyltransferase 2-like domain-containing protein</fullName>
    </recommendedName>
</protein>
<dbReference type="InterPro" id="IPR001173">
    <property type="entry name" value="Glyco_trans_2-like"/>
</dbReference>
<proteinExistence type="predicted"/>
<gene>
    <name evidence="2" type="ORF">GCM10010430_20870</name>
</gene>
<dbReference type="Proteomes" id="UP001500305">
    <property type="component" value="Unassembled WGS sequence"/>
</dbReference>
<evidence type="ECO:0000313" key="3">
    <source>
        <dbReference type="Proteomes" id="UP001500305"/>
    </source>
</evidence>
<dbReference type="CDD" id="cd00761">
    <property type="entry name" value="Glyco_tranf_GTA_type"/>
    <property type="match status" value="1"/>
</dbReference>
<reference evidence="2 3" key="1">
    <citation type="journal article" date="2019" name="Int. J. Syst. Evol. Microbiol.">
        <title>The Global Catalogue of Microorganisms (GCM) 10K type strain sequencing project: providing services to taxonomists for standard genome sequencing and annotation.</title>
        <authorList>
            <consortium name="The Broad Institute Genomics Platform"/>
            <consortium name="The Broad Institute Genome Sequencing Center for Infectious Disease"/>
            <person name="Wu L."/>
            <person name="Ma J."/>
        </authorList>
    </citation>
    <scope>NUCLEOTIDE SEQUENCE [LARGE SCALE GENOMIC DNA]</scope>
    <source>
        <strain evidence="2 3">JCM 7356</strain>
    </source>
</reference>
<comment type="caution">
    <text evidence="2">The sequence shown here is derived from an EMBL/GenBank/DDBJ whole genome shotgun (WGS) entry which is preliminary data.</text>
</comment>
<evidence type="ECO:0000259" key="1">
    <source>
        <dbReference type="Pfam" id="PF00535"/>
    </source>
</evidence>
<dbReference type="Pfam" id="PF00535">
    <property type="entry name" value="Glycos_transf_2"/>
    <property type="match status" value="1"/>
</dbReference>
<dbReference type="InterPro" id="IPR029044">
    <property type="entry name" value="Nucleotide-diphossugar_trans"/>
</dbReference>
<sequence length="473" mass="51542">MAEPEITVVIPAHNRTRALQHCLASLARQTLDPGAFEIIVVDDGSDEPVGETVAQFADGDRIRLLRHERARGAGAARNTGAAAARGGLLVLLDADCLCHPDLLRAHLDAQAGGPVAVCGYGAGRELTPAAWRLKLGADWDFSDPDAVFARLARTPSLHDPLTELLARPRPADWAFFWTLNAAVPKSFFDLVGGFDTRFEVKGIEDIELGYRLARAGLPTVFAPAAITLHQPHGRDRNREVVRDRRNEHILVREYPSLDVEAVCSYDIAHSRDLIPALERFSDRLDAATADCGRLAALDRLTRRITDADGAVLLVGAPQGWPAGLPAPDTVCYPADLPDGPGRRLRLLGTRLPGAGKHYALGVITDYWRHFPDGTFSRVLAEMDRVCREVFVLSGVSTAPVPAPDPELSEALAAYDRPYWESTTPLRRELHQFDLTEDEPGTSGPAAFRCTPIPWPMTELTDVGVPAGEELVPR</sequence>
<dbReference type="SUPFAM" id="SSF53448">
    <property type="entry name" value="Nucleotide-diphospho-sugar transferases"/>
    <property type="match status" value="1"/>
</dbReference>
<dbReference type="Gene3D" id="3.90.550.10">
    <property type="entry name" value="Spore Coat Polysaccharide Biosynthesis Protein SpsA, Chain A"/>
    <property type="match status" value="1"/>
</dbReference>
<dbReference type="EMBL" id="BAAATR010000007">
    <property type="protein sequence ID" value="GAA2239453.1"/>
    <property type="molecule type" value="Genomic_DNA"/>
</dbReference>
<dbReference type="RefSeq" id="WP_344636002.1">
    <property type="nucleotide sequence ID" value="NZ_BAAATR010000007.1"/>
</dbReference>
<feature type="domain" description="Glycosyltransferase 2-like" evidence="1">
    <location>
        <begin position="7"/>
        <end position="123"/>
    </location>
</feature>